<name>A0AAD3Y9G9_9TREE</name>
<dbReference type="AlphaFoldDB" id="A0AAD3Y9G9"/>
<dbReference type="Proteomes" id="UP001222932">
    <property type="component" value="Unassembled WGS sequence"/>
</dbReference>
<comment type="caution">
    <text evidence="2">The sequence shown here is derived from an EMBL/GenBank/DDBJ whole genome shotgun (WGS) entry which is preliminary data.</text>
</comment>
<accession>A0AAD3Y9G9</accession>
<keyword evidence="3" id="KW-1185">Reference proteome</keyword>
<reference evidence="2" key="1">
    <citation type="journal article" date="2023" name="BMC Genomics">
        <title>Chromosome-level genome assemblies of Cutaneotrichosporon spp. (Trichosporonales, Basidiomycota) reveal imbalanced evolution between nucleotide sequences and chromosome synteny.</title>
        <authorList>
            <person name="Kobayashi Y."/>
            <person name="Kayamori A."/>
            <person name="Aoki K."/>
            <person name="Shiwa Y."/>
            <person name="Matsutani M."/>
            <person name="Fujita N."/>
            <person name="Sugita T."/>
            <person name="Iwasaki W."/>
            <person name="Tanaka N."/>
            <person name="Takashima M."/>
        </authorList>
    </citation>
    <scope>NUCLEOTIDE SEQUENCE</scope>
    <source>
        <strain evidence="2">HIS016</strain>
    </source>
</reference>
<evidence type="ECO:0000256" key="1">
    <source>
        <dbReference type="SAM" id="Phobius"/>
    </source>
</evidence>
<evidence type="ECO:0000313" key="3">
    <source>
        <dbReference type="Proteomes" id="UP001222932"/>
    </source>
</evidence>
<dbReference type="EMBL" id="BTCM01000002">
    <property type="protein sequence ID" value="GMK54980.1"/>
    <property type="molecule type" value="Genomic_DNA"/>
</dbReference>
<proteinExistence type="predicted"/>
<gene>
    <name evidence="2" type="ORF">CspeluHIS016_0200360</name>
</gene>
<keyword evidence="1" id="KW-1133">Transmembrane helix</keyword>
<feature type="transmembrane region" description="Helical" evidence="1">
    <location>
        <begin position="20"/>
        <end position="37"/>
    </location>
</feature>
<keyword evidence="1" id="KW-0812">Transmembrane</keyword>
<evidence type="ECO:0000313" key="2">
    <source>
        <dbReference type="EMBL" id="GMK54980.1"/>
    </source>
</evidence>
<organism evidence="2 3">
    <name type="scientific">Cutaneotrichosporon spelunceum</name>
    <dbReference type="NCBI Taxonomy" id="1672016"/>
    <lineage>
        <taxon>Eukaryota</taxon>
        <taxon>Fungi</taxon>
        <taxon>Dikarya</taxon>
        <taxon>Basidiomycota</taxon>
        <taxon>Agaricomycotina</taxon>
        <taxon>Tremellomycetes</taxon>
        <taxon>Trichosporonales</taxon>
        <taxon>Trichosporonaceae</taxon>
        <taxon>Cutaneotrichosporon</taxon>
    </lineage>
</organism>
<feature type="transmembrane region" description="Helical" evidence="1">
    <location>
        <begin position="231"/>
        <end position="254"/>
    </location>
</feature>
<feature type="transmembrane region" description="Helical" evidence="1">
    <location>
        <begin position="207"/>
        <end position="225"/>
    </location>
</feature>
<reference evidence="2" key="2">
    <citation type="submission" date="2023-06" db="EMBL/GenBank/DDBJ databases">
        <authorList>
            <person name="Kobayashi Y."/>
            <person name="Kayamori A."/>
            <person name="Aoki K."/>
            <person name="Shiwa Y."/>
            <person name="Fujita N."/>
            <person name="Sugita T."/>
            <person name="Iwasaki W."/>
            <person name="Tanaka N."/>
            <person name="Takashima M."/>
        </authorList>
    </citation>
    <scope>NUCLEOTIDE SEQUENCE</scope>
    <source>
        <strain evidence="2">HIS016</strain>
    </source>
</reference>
<keyword evidence="1" id="KW-0472">Membrane</keyword>
<sequence length="378" mass="39861">MGLIPTRGPLFVGLNALRTLSIIALMLVFAATVVTIVDDLKAVKAAKTASGPASHAKRRVLIAPTYESPIAEPTESTVPIQSNLKPLVSVGESIDTLPAWFDYEAVGQTLGPVALSNAKMFAESSAPSPTATAATAATTTTNLPSSSPASPACDYYTASTVPTQAGGTFWSVLSRIAILAESTLLLLSELTLPPVLFATYIPMLGPGYGTGALGVLQALIASSVLAHHCTLFAQISAWLLFLVALANILVGIFMRDAKARRSLSWENAAELTPQTRAAAGAWHAASAVNQSVKEWKARNEHETGFTDASGPSFYSQNTPAPTVAPTVAPAVPRNNRFSWETVRSPMCAGRAWGLNKDRTARPVISRPLELGDSVRRLV</sequence>
<protein>
    <submittedName>
        <fullName evidence="2">Uncharacterized protein</fullName>
    </submittedName>
</protein>